<keyword evidence="1" id="KW-1133">Transmembrane helix</keyword>
<keyword evidence="1" id="KW-0472">Membrane</keyword>
<dbReference type="AlphaFoldDB" id="A0A383DX56"/>
<protein>
    <submittedName>
        <fullName evidence="2">Uncharacterized protein</fullName>
    </submittedName>
</protein>
<proteinExistence type="predicted"/>
<name>A0A383DX56_9ZZZZ</name>
<sequence>MGDDSIESIKSEIVAAIAEGRSARDTIASNVESAKQGIERTTNLFEKAKDNIVWILGLPTAIGGAFGFLWDSSSDEAALQYQVDQLEAAVADLKASGDLLGGGVKNWSLNPSEAPGGGLTAICVGLGIVLLLSLLFWYQNKRRKRR</sequence>
<feature type="transmembrane region" description="Helical" evidence="1">
    <location>
        <begin position="117"/>
        <end position="138"/>
    </location>
</feature>
<reference evidence="2" key="1">
    <citation type="submission" date="2018-05" db="EMBL/GenBank/DDBJ databases">
        <authorList>
            <person name="Lanie J.A."/>
            <person name="Ng W.-L."/>
            <person name="Kazmierczak K.M."/>
            <person name="Andrzejewski T.M."/>
            <person name="Davidsen T.M."/>
            <person name="Wayne K.J."/>
            <person name="Tettelin H."/>
            <person name="Glass J.I."/>
            <person name="Rusch D."/>
            <person name="Podicherti R."/>
            <person name="Tsui H.-C.T."/>
            <person name="Winkler M.E."/>
        </authorList>
    </citation>
    <scope>NUCLEOTIDE SEQUENCE</scope>
</reference>
<keyword evidence="1" id="KW-0812">Transmembrane</keyword>
<feature type="transmembrane region" description="Helical" evidence="1">
    <location>
        <begin position="52"/>
        <end position="70"/>
    </location>
</feature>
<accession>A0A383DX56</accession>
<evidence type="ECO:0000313" key="2">
    <source>
        <dbReference type="EMBL" id="SVE48785.1"/>
    </source>
</evidence>
<gene>
    <name evidence="2" type="ORF">METZ01_LOCUS501639</name>
</gene>
<organism evidence="2">
    <name type="scientific">marine metagenome</name>
    <dbReference type="NCBI Taxonomy" id="408172"/>
    <lineage>
        <taxon>unclassified sequences</taxon>
        <taxon>metagenomes</taxon>
        <taxon>ecological metagenomes</taxon>
    </lineage>
</organism>
<evidence type="ECO:0000256" key="1">
    <source>
        <dbReference type="SAM" id="Phobius"/>
    </source>
</evidence>
<dbReference type="EMBL" id="UINC01220742">
    <property type="protein sequence ID" value="SVE48785.1"/>
    <property type="molecule type" value="Genomic_DNA"/>
</dbReference>